<name>A0A9P0DYU5_NEZVI</name>
<evidence type="ECO:0008006" key="4">
    <source>
        <dbReference type="Google" id="ProtNLM"/>
    </source>
</evidence>
<evidence type="ECO:0000256" key="1">
    <source>
        <dbReference type="SAM" id="SignalP"/>
    </source>
</evidence>
<protein>
    <recommendedName>
        <fullName evidence="4">Neuropeptide</fullName>
    </recommendedName>
</protein>
<feature type="chain" id="PRO_5040498887" description="Neuropeptide" evidence="1">
    <location>
        <begin position="19"/>
        <end position="95"/>
    </location>
</feature>
<feature type="signal peptide" evidence="1">
    <location>
        <begin position="1"/>
        <end position="18"/>
    </location>
</feature>
<dbReference type="Proteomes" id="UP001152798">
    <property type="component" value="Chromosome 1"/>
</dbReference>
<keyword evidence="3" id="KW-1185">Reference proteome</keyword>
<dbReference type="AlphaFoldDB" id="A0A9P0DYU5"/>
<gene>
    <name evidence="2" type="ORF">NEZAVI_LOCUS202</name>
</gene>
<sequence length="95" mass="10849">MFISLLLIALCGFHSGHALSMDLTDQDGLPGDINISPDVRSEQQLIAEIDKYIILKVGPRCTRRRCCPYYMYCCQNNLFCCKPHFPPIRTSQSYC</sequence>
<dbReference type="EMBL" id="OV725077">
    <property type="protein sequence ID" value="CAH1388616.1"/>
    <property type="molecule type" value="Genomic_DNA"/>
</dbReference>
<evidence type="ECO:0000313" key="3">
    <source>
        <dbReference type="Proteomes" id="UP001152798"/>
    </source>
</evidence>
<proteinExistence type="predicted"/>
<keyword evidence="1" id="KW-0732">Signal</keyword>
<organism evidence="2 3">
    <name type="scientific">Nezara viridula</name>
    <name type="common">Southern green stink bug</name>
    <name type="synonym">Cimex viridulus</name>
    <dbReference type="NCBI Taxonomy" id="85310"/>
    <lineage>
        <taxon>Eukaryota</taxon>
        <taxon>Metazoa</taxon>
        <taxon>Ecdysozoa</taxon>
        <taxon>Arthropoda</taxon>
        <taxon>Hexapoda</taxon>
        <taxon>Insecta</taxon>
        <taxon>Pterygota</taxon>
        <taxon>Neoptera</taxon>
        <taxon>Paraneoptera</taxon>
        <taxon>Hemiptera</taxon>
        <taxon>Heteroptera</taxon>
        <taxon>Panheteroptera</taxon>
        <taxon>Pentatomomorpha</taxon>
        <taxon>Pentatomoidea</taxon>
        <taxon>Pentatomidae</taxon>
        <taxon>Pentatominae</taxon>
        <taxon>Nezara</taxon>
    </lineage>
</organism>
<accession>A0A9P0DYU5</accession>
<reference evidence="2" key="1">
    <citation type="submission" date="2022-01" db="EMBL/GenBank/DDBJ databases">
        <authorList>
            <person name="King R."/>
        </authorList>
    </citation>
    <scope>NUCLEOTIDE SEQUENCE</scope>
</reference>
<evidence type="ECO:0000313" key="2">
    <source>
        <dbReference type="EMBL" id="CAH1388616.1"/>
    </source>
</evidence>